<comment type="similarity">
    <text evidence="7">Belongs to the mitochondrial carrier (TC 2.A.29) family.</text>
</comment>
<keyword evidence="12" id="KW-1185">Reference proteome</keyword>
<dbReference type="PRINTS" id="PR00926">
    <property type="entry name" value="MITOCARRIER"/>
</dbReference>
<comment type="subcellular location">
    <subcellularLocation>
        <location evidence="1">Membrane</location>
        <topology evidence="1">Multi-pass membrane protein</topology>
    </subcellularLocation>
</comment>
<gene>
    <name evidence="9" type="ORF">Vretifemale_12577</name>
    <name evidence="10" type="ORF">Vretimale_10862</name>
</gene>
<protein>
    <recommendedName>
        <fullName evidence="13">Mitochondrial substrate carrier</fullName>
    </recommendedName>
</protein>
<dbReference type="SUPFAM" id="SSF103506">
    <property type="entry name" value="Mitochondrial carrier"/>
    <property type="match status" value="1"/>
</dbReference>
<keyword evidence="5 6" id="KW-0472">Membrane</keyword>
<dbReference type="OrthoDB" id="18574at2759"/>
<feature type="region of interest" description="Disordered" evidence="8">
    <location>
        <begin position="241"/>
        <end position="280"/>
    </location>
</feature>
<name>A0A8J4GGS8_9CHLO</name>
<evidence type="ECO:0000313" key="9">
    <source>
        <dbReference type="EMBL" id="GIL83841.1"/>
    </source>
</evidence>
<keyword evidence="4" id="KW-0677">Repeat</keyword>
<accession>A0A8J4GGS8</accession>
<evidence type="ECO:0000313" key="10">
    <source>
        <dbReference type="EMBL" id="GIM06583.1"/>
    </source>
</evidence>
<evidence type="ECO:0008006" key="13">
    <source>
        <dbReference type="Google" id="ProtNLM"/>
    </source>
</evidence>
<feature type="repeat" description="Solcar" evidence="6">
    <location>
        <begin position="125"/>
        <end position="211"/>
    </location>
</feature>
<evidence type="ECO:0000256" key="4">
    <source>
        <dbReference type="ARBA" id="ARBA00022737"/>
    </source>
</evidence>
<dbReference type="InterPro" id="IPR018108">
    <property type="entry name" value="MCP_transmembrane"/>
</dbReference>
<keyword evidence="2 7" id="KW-0813">Transport</keyword>
<feature type="compositionally biased region" description="Low complexity" evidence="8">
    <location>
        <begin position="265"/>
        <end position="280"/>
    </location>
</feature>
<dbReference type="Proteomes" id="UP000747110">
    <property type="component" value="Unassembled WGS sequence"/>
</dbReference>
<dbReference type="EMBL" id="BNCP01000028">
    <property type="protein sequence ID" value="GIL83841.1"/>
    <property type="molecule type" value="Genomic_DNA"/>
</dbReference>
<evidence type="ECO:0000313" key="11">
    <source>
        <dbReference type="Proteomes" id="UP000722791"/>
    </source>
</evidence>
<evidence type="ECO:0000256" key="1">
    <source>
        <dbReference type="ARBA" id="ARBA00004141"/>
    </source>
</evidence>
<dbReference type="PANTHER" id="PTHR24089">
    <property type="entry name" value="SOLUTE CARRIER FAMILY 25"/>
    <property type="match status" value="1"/>
</dbReference>
<feature type="repeat" description="Solcar" evidence="6">
    <location>
        <begin position="284"/>
        <end position="382"/>
    </location>
</feature>
<dbReference type="Proteomes" id="UP000722791">
    <property type="component" value="Unassembled WGS sequence"/>
</dbReference>
<evidence type="ECO:0000313" key="12">
    <source>
        <dbReference type="Proteomes" id="UP000747110"/>
    </source>
</evidence>
<evidence type="ECO:0000256" key="5">
    <source>
        <dbReference type="ARBA" id="ARBA00023136"/>
    </source>
</evidence>
<evidence type="ECO:0000256" key="3">
    <source>
        <dbReference type="ARBA" id="ARBA00022692"/>
    </source>
</evidence>
<dbReference type="GO" id="GO:0016020">
    <property type="term" value="C:membrane"/>
    <property type="evidence" value="ECO:0007669"/>
    <property type="project" value="UniProtKB-SubCell"/>
</dbReference>
<dbReference type="GO" id="GO:0055085">
    <property type="term" value="P:transmembrane transport"/>
    <property type="evidence" value="ECO:0007669"/>
    <property type="project" value="InterPro"/>
</dbReference>
<feature type="repeat" description="Solcar" evidence="6">
    <location>
        <begin position="16"/>
        <end position="113"/>
    </location>
</feature>
<sequence>MVHVSSEDGKEEKGTRRMIIDATAGAIAGCVARVITGPLDVIKIRFQVQLEPIMGAPIETGKRSKYTGFGQAMTTIVREEGLQGLWRGTVPGLLLTVPYTAVQFVALQQVRQAAAAYGLTANPGSAPLISLASGALAGAAATVASYPFDLLRTTLAAQGEPQVYRNMWDAARGIVSQRGPMGLYSGLSVTLMEIMPYAALQFGLYDALNAFVDEARFRYQRDMAEAAKAVAAASSPGAAVVAPASMSRRHSTRQRESPEQPGEVSTSSSSSLASSSPSRLGLPPSRLQAFACGLLAGLLAKLATHPLDVAKKRYQVAGLQRSLRYGARVEAGFAMRSLCQSLAYIYRTEGVMGLWKGSVPSIVKAAPSAAITFAAYDAVLSWLLVVSGEQQLRKQREQEQLIQQQLMQQQDRKQPHSQ</sequence>
<evidence type="ECO:0000256" key="7">
    <source>
        <dbReference type="RuleBase" id="RU000488"/>
    </source>
</evidence>
<proteinExistence type="inferred from homology"/>
<organism evidence="10 11">
    <name type="scientific">Volvox reticuliferus</name>
    <dbReference type="NCBI Taxonomy" id="1737510"/>
    <lineage>
        <taxon>Eukaryota</taxon>
        <taxon>Viridiplantae</taxon>
        <taxon>Chlorophyta</taxon>
        <taxon>core chlorophytes</taxon>
        <taxon>Chlorophyceae</taxon>
        <taxon>CS clade</taxon>
        <taxon>Chlamydomonadales</taxon>
        <taxon>Volvocaceae</taxon>
        <taxon>Volvox</taxon>
    </lineage>
</organism>
<evidence type="ECO:0000256" key="6">
    <source>
        <dbReference type="PROSITE-ProRule" id="PRU00282"/>
    </source>
</evidence>
<dbReference type="InterPro" id="IPR023395">
    <property type="entry name" value="MCP_dom_sf"/>
</dbReference>
<dbReference type="Pfam" id="PF00153">
    <property type="entry name" value="Mito_carr"/>
    <property type="match status" value="3"/>
</dbReference>
<dbReference type="AlphaFoldDB" id="A0A8J4GGS8"/>
<evidence type="ECO:0000256" key="8">
    <source>
        <dbReference type="SAM" id="MobiDB-lite"/>
    </source>
</evidence>
<dbReference type="Gene3D" id="1.50.40.10">
    <property type="entry name" value="Mitochondrial carrier domain"/>
    <property type="match status" value="2"/>
</dbReference>
<dbReference type="InterPro" id="IPR002067">
    <property type="entry name" value="MCP"/>
</dbReference>
<reference evidence="10" key="1">
    <citation type="journal article" date="2021" name="Proc. Natl. Acad. Sci. U.S.A.">
        <title>Three genomes in the algal genus Volvox reveal the fate of a haploid sex-determining region after a transition to homothallism.</title>
        <authorList>
            <person name="Yamamoto K."/>
            <person name="Hamaji T."/>
            <person name="Kawai-Toyooka H."/>
            <person name="Matsuzaki R."/>
            <person name="Takahashi F."/>
            <person name="Nishimura Y."/>
            <person name="Kawachi M."/>
            <person name="Noguchi H."/>
            <person name="Minakuchi Y."/>
            <person name="Umen J.G."/>
            <person name="Toyoda A."/>
            <person name="Nozaki H."/>
        </authorList>
    </citation>
    <scope>NUCLEOTIDE SEQUENCE</scope>
    <source>
        <strain evidence="10">NIES-3785</strain>
        <strain evidence="9">NIES-3786</strain>
    </source>
</reference>
<comment type="caution">
    <text evidence="10">The sequence shown here is derived from an EMBL/GenBank/DDBJ whole genome shotgun (WGS) entry which is preliminary data.</text>
</comment>
<keyword evidence="3 6" id="KW-0812">Transmembrane</keyword>
<evidence type="ECO:0000256" key="2">
    <source>
        <dbReference type="ARBA" id="ARBA00022448"/>
    </source>
</evidence>
<dbReference type="PROSITE" id="PS50920">
    <property type="entry name" value="SOLCAR"/>
    <property type="match status" value="3"/>
</dbReference>
<dbReference type="EMBL" id="BNCQ01000022">
    <property type="protein sequence ID" value="GIM06583.1"/>
    <property type="molecule type" value="Genomic_DNA"/>
</dbReference>